<evidence type="ECO:0000313" key="3">
    <source>
        <dbReference type="EMBL" id="KAF3808108.1"/>
    </source>
</evidence>
<dbReference type="SMART" id="SM00220">
    <property type="entry name" value="S_TKc"/>
    <property type="match status" value="1"/>
</dbReference>
<feature type="domain" description="Protein kinase" evidence="2">
    <location>
        <begin position="172"/>
        <end position="493"/>
    </location>
</feature>
<keyword evidence="4" id="KW-1185">Reference proteome</keyword>
<dbReference type="PANTHER" id="PTHR24359">
    <property type="entry name" value="SERINE/THREONINE-PROTEIN KINASE SBK1"/>
    <property type="match status" value="1"/>
</dbReference>
<dbReference type="GeneID" id="69019806"/>
<dbReference type="RefSeq" id="XP_045267267.1">
    <property type="nucleotide sequence ID" value="XM_045412562.1"/>
</dbReference>
<dbReference type="PANTHER" id="PTHR24359:SF1">
    <property type="entry name" value="INHIBITOR OF NUCLEAR FACTOR KAPPA-B KINASE EPSILON SUBUNIT HOMOLOG 1-RELATED"/>
    <property type="match status" value="1"/>
</dbReference>
<comment type="caution">
    <text evidence="3">The sequence shown here is derived from an EMBL/GenBank/DDBJ whole genome shotgun (WGS) entry which is preliminary data.</text>
</comment>
<dbReference type="InterPro" id="IPR000719">
    <property type="entry name" value="Prot_kinase_dom"/>
</dbReference>
<evidence type="ECO:0000313" key="4">
    <source>
        <dbReference type="Proteomes" id="UP000613401"/>
    </source>
</evidence>
<reference evidence="3" key="1">
    <citation type="journal article" date="2020" name="Phytopathology">
        <title>Genome sequence and comparative analysis of Colletotrichum gloeosporioides isolated from Liriodendron leaves.</title>
        <authorList>
            <person name="Fu F.F."/>
            <person name="Hao Z."/>
            <person name="Wang P."/>
            <person name="Lu Y."/>
            <person name="Xue L.J."/>
            <person name="Wei G."/>
            <person name="Tian Y."/>
            <person name="Baishi H."/>
            <person name="Xu H."/>
            <person name="Shi J."/>
            <person name="Cheng T."/>
            <person name="Wang G."/>
            <person name="Yi Y."/>
            <person name="Chen J."/>
        </authorList>
    </citation>
    <scope>NUCLEOTIDE SEQUENCE</scope>
    <source>
        <strain evidence="3">Lc1</strain>
    </source>
</reference>
<feature type="region of interest" description="Disordered" evidence="1">
    <location>
        <begin position="362"/>
        <end position="384"/>
    </location>
</feature>
<dbReference type="CDD" id="cd00180">
    <property type="entry name" value="PKc"/>
    <property type="match status" value="1"/>
</dbReference>
<dbReference type="Pfam" id="PF00069">
    <property type="entry name" value="Pkinase"/>
    <property type="match status" value="1"/>
</dbReference>
<dbReference type="SUPFAM" id="SSF56112">
    <property type="entry name" value="Protein kinase-like (PK-like)"/>
    <property type="match status" value="1"/>
</dbReference>
<keyword evidence="3" id="KW-0418">Kinase</keyword>
<dbReference type="AlphaFoldDB" id="A0A8H4CQ45"/>
<accession>A0A8H4CQ45</accession>
<proteinExistence type="predicted"/>
<protein>
    <submittedName>
        <fullName evidence="3">Serine/threonine-protein kinase nekl-2</fullName>
    </submittedName>
</protein>
<evidence type="ECO:0000256" key="1">
    <source>
        <dbReference type="SAM" id="MobiDB-lite"/>
    </source>
</evidence>
<dbReference type="InterPro" id="IPR011009">
    <property type="entry name" value="Kinase-like_dom_sf"/>
</dbReference>
<reference evidence="3" key="2">
    <citation type="submission" date="2020-03" db="EMBL/GenBank/DDBJ databases">
        <authorList>
            <person name="Fu F.-F."/>
            <person name="Chen J."/>
        </authorList>
    </citation>
    <scope>NUCLEOTIDE SEQUENCE</scope>
    <source>
        <strain evidence="3">Lc1</strain>
    </source>
</reference>
<keyword evidence="3" id="KW-0808">Transferase</keyword>
<organism evidence="3 4">
    <name type="scientific">Colletotrichum gloeosporioides</name>
    <name type="common">Anthracnose fungus</name>
    <name type="synonym">Glomerella cingulata</name>
    <dbReference type="NCBI Taxonomy" id="474922"/>
    <lineage>
        <taxon>Eukaryota</taxon>
        <taxon>Fungi</taxon>
        <taxon>Dikarya</taxon>
        <taxon>Ascomycota</taxon>
        <taxon>Pezizomycotina</taxon>
        <taxon>Sordariomycetes</taxon>
        <taxon>Hypocreomycetidae</taxon>
        <taxon>Glomerellales</taxon>
        <taxon>Glomerellaceae</taxon>
        <taxon>Colletotrichum</taxon>
        <taxon>Colletotrichum gloeosporioides species complex</taxon>
    </lineage>
</organism>
<dbReference type="GO" id="GO:0005524">
    <property type="term" value="F:ATP binding"/>
    <property type="evidence" value="ECO:0007669"/>
    <property type="project" value="InterPro"/>
</dbReference>
<gene>
    <name evidence="3" type="ORF">GCG54_00012688</name>
</gene>
<dbReference type="Gene3D" id="1.10.510.10">
    <property type="entry name" value="Transferase(Phosphotransferase) domain 1"/>
    <property type="match status" value="1"/>
</dbReference>
<name>A0A8H4CQ45_COLGL</name>
<dbReference type="PROSITE" id="PS50011">
    <property type="entry name" value="PROTEIN_KINASE_DOM"/>
    <property type="match status" value="1"/>
</dbReference>
<evidence type="ECO:0000259" key="2">
    <source>
        <dbReference type="PROSITE" id="PS50011"/>
    </source>
</evidence>
<sequence>MGEIQYTCDELGEEVDIHFEFNHERQKFLPYNRLQELVVHEKVNGALRDAAVQDAPVLLDFVTRLARKTFLILILMSTVKDKKIHLLRELMANGFTDEWLPVEFTVDRKSQQWTLSSINSPENPTGLLSPEWTRTVRDAFERYQRQIAVPFFDTTAKFYFSFPPGTIMPYLKAPLKPQGRGFFGEVSCYEMHSAHIRFPGSSANAEKPSIKLAVKKANDNADLAKFFRKEAENLNALKNNTTPNLIKPIAAYEINGDKCLLFPWADGGSLSNCWRCWKAGPLDPAGMEWIVNQFRGIFLALGQLHDSNCRHGDLKPDNILWFKDARNKGELQIADLGLATFHQLDADTRKREELVIQTTTPTGTRRYQAPETDGEQYHRSNPPRSRSYDMWSMGCVMFELLIWLAYGNDDVETFQRSTPDFFWERVSNSTTFNKTYSINPVVKQCIDIMRKDFPRNTVYGDLFDLISHQLLVFNPSNDQTPSEAHRLTAHETEALLNDISRRLEDPWYIPLRSSRYPRFQRNGGLFPSDQRSRNKADYQKIVSIAFPRVQARNRPANVHQLESKFNDVWDSTPDEDLAAKLSKTTLWRQLQPTQDGDTRLCNRCTAMNMANLAGPWVFQQGCGLCNLVRQALQRAHMPLSSRLQLQRGTIHAENGSDLLSIYKPPGI</sequence>
<dbReference type="EMBL" id="WVTB01000024">
    <property type="protein sequence ID" value="KAF3808108.1"/>
    <property type="molecule type" value="Genomic_DNA"/>
</dbReference>
<dbReference type="Proteomes" id="UP000613401">
    <property type="component" value="Unassembled WGS sequence"/>
</dbReference>
<dbReference type="GO" id="GO:0004674">
    <property type="term" value="F:protein serine/threonine kinase activity"/>
    <property type="evidence" value="ECO:0007669"/>
    <property type="project" value="TreeGrafter"/>
</dbReference>